<dbReference type="GO" id="GO:0006351">
    <property type="term" value="P:DNA-templated transcription"/>
    <property type="evidence" value="ECO:0007669"/>
    <property type="project" value="InterPro"/>
</dbReference>
<dbReference type="PANTHER" id="PTHR47338">
    <property type="entry name" value="ZN(II)2CYS6 TRANSCRIPTION FACTOR (EUROFUNG)-RELATED"/>
    <property type="match status" value="1"/>
</dbReference>
<feature type="compositionally biased region" description="Polar residues" evidence="6">
    <location>
        <begin position="378"/>
        <end position="387"/>
    </location>
</feature>
<evidence type="ECO:0000256" key="3">
    <source>
        <dbReference type="ARBA" id="ARBA00023015"/>
    </source>
</evidence>
<dbReference type="InterPro" id="IPR036864">
    <property type="entry name" value="Zn2-C6_fun-type_DNA-bd_sf"/>
</dbReference>
<feature type="compositionally biased region" description="Polar residues" evidence="6">
    <location>
        <begin position="88"/>
        <end position="101"/>
    </location>
</feature>
<proteinExistence type="predicted"/>
<feature type="compositionally biased region" description="Low complexity" evidence="6">
    <location>
        <begin position="316"/>
        <end position="331"/>
    </location>
</feature>
<gene>
    <name evidence="8" type="ORF">BS50DRAFT_481092</name>
</gene>
<protein>
    <recommendedName>
        <fullName evidence="7">Zn(2)-C6 fungal-type domain-containing protein</fullName>
    </recommendedName>
</protein>
<reference evidence="8 9" key="1">
    <citation type="journal article" date="2018" name="Front. Microbiol.">
        <title>Genome-Wide Analysis of Corynespora cassiicola Leaf Fall Disease Putative Effectors.</title>
        <authorList>
            <person name="Lopez D."/>
            <person name="Ribeiro S."/>
            <person name="Label P."/>
            <person name="Fumanal B."/>
            <person name="Venisse J.S."/>
            <person name="Kohler A."/>
            <person name="de Oliveira R.R."/>
            <person name="Labutti K."/>
            <person name="Lipzen A."/>
            <person name="Lail K."/>
            <person name="Bauer D."/>
            <person name="Ohm R.A."/>
            <person name="Barry K.W."/>
            <person name="Spatafora J."/>
            <person name="Grigoriev I.V."/>
            <person name="Martin F.M."/>
            <person name="Pujade-Renaud V."/>
        </authorList>
    </citation>
    <scope>NUCLEOTIDE SEQUENCE [LARGE SCALE GENOMIC DNA]</scope>
    <source>
        <strain evidence="8 9">Philippines</strain>
    </source>
</reference>
<dbReference type="InterPro" id="IPR001138">
    <property type="entry name" value="Zn2Cys6_DnaBD"/>
</dbReference>
<feature type="domain" description="Zn(2)-C6 fungal-type" evidence="7">
    <location>
        <begin position="280"/>
        <end position="308"/>
    </location>
</feature>
<evidence type="ECO:0000256" key="6">
    <source>
        <dbReference type="SAM" id="MobiDB-lite"/>
    </source>
</evidence>
<evidence type="ECO:0000256" key="4">
    <source>
        <dbReference type="ARBA" id="ARBA00023163"/>
    </source>
</evidence>
<evidence type="ECO:0000256" key="1">
    <source>
        <dbReference type="ARBA" id="ARBA00004123"/>
    </source>
</evidence>
<sequence length="928" mass="103519">MNRLPTIPSHPAPPQPFAAYSPYQRPDVAPSRPDIAPPAHHHHRPRDSEGSNGNAQKLPSLRTLLEPQLLENKLPDPLPRPGAAAHLTHTTPVRYGSNSPTLKRRHDFDGYSHDYPEHNALAARVPPVHRPSHHTNSSDAQSATFSTPGSTPGSRQSEFSRHGSLGRSSHHDVPAKLYRPQSTPLALSAPAEPAAAHTAQQPLDDPMDISKPPGRKRPEGSSRAPIRSSRCLGQREIQGEGLCYVYEDGTYCRAIIDGEPVNPSWGITKAGKPRKRLAQACLTCREKKIKCEPGYPKCHQCAKSQRACRGGLNQPSMSNASEETSPSSSTALFKNPSMELMSPAAGPEKQRPLEEQREIPRTAEAWKATSPFKPRNYRPNSVSTSRDMSVHSMDSDWSGSVNQQDPDDPRRGSHQDQLALQWEQDPYETDARLTMRLLDLYFLHAGRATYGIFPRKPFLAWVETNREKSQDHLMLLYSVLAMGSIFSRDADHRTIGKRFASVAAYATEKRFGKFTLQLCQSRLMLALYNFARGKAQEAWDFCGAGLRAISALKLNTEDGIRELPDTLTELDYGFDRRTLEECCRRTFWSGFLMDVSSTAFTATTTLDLMLQQRYNGFCGGTLCVINIEDTFLRLPCPESAYEASNPSDTILFDFDLMSRQSPPGPPLGHMAYLTLISAIWGDVLTFTSRSVHRPDSGYERIYETFYAKTIERLDAWRSMLPANLHYTAQNLDNSIIEGHAGTFISLHALYHTTLIRLNRHVRLHALPEERIRRNIDNAFRNASIFFSIMHSLAANNRQRRLPLNIASEFLFSTPFPGYALMLSIDVISSAGTVSTLPSLIETLGTATSCIEELATFWASARAQKKAISSRMKQLGDLLLQEEQGIRNGSYGQFWRLPSSLETAFGDNDTVYKSSEQVLFEVVGGLTGH</sequence>
<organism evidence="8 9">
    <name type="scientific">Corynespora cassiicola Philippines</name>
    <dbReference type="NCBI Taxonomy" id="1448308"/>
    <lineage>
        <taxon>Eukaryota</taxon>
        <taxon>Fungi</taxon>
        <taxon>Dikarya</taxon>
        <taxon>Ascomycota</taxon>
        <taxon>Pezizomycotina</taxon>
        <taxon>Dothideomycetes</taxon>
        <taxon>Pleosporomycetidae</taxon>
        <taxon>Pleosporales</taxon>
        <taxon>Corynesporascaceae</taxon>
        <taxon>Corynespora</taxon>
    </lineage>
</organism>
<dbReference type="Pfam" id="PF04082">
    <property type="entry name" value="Fungal_trans"/>
    <property type="match status" value="1"/>
</dbReference>
<dbReference type="SMART" id="SM00066">
    <property type="entry name" value="GAL4"/>
    <property type="match status" value="1"/>
</dbReference>
<feature type="compositionally biased region" description="Low complexity" evidence="6">
    <location>
        <begin position="182"/>
        <end position="202"/>
    </location>
</feature>
<dbReference type="PROSITE" id="PS50048">
    <property type="entry name" value="ZN2_CY6_FUNGAL_2"/>
    <property type="match status" value="1"/>
</dbReference>
<evidence type="ECO:0000313" key="8">
    <source>
        <dbReference type="EMBL" id="PSN74438.1"/>
    </source>
</evidence>
<keyword evidence="3" id="KW-0805">Transcription regulation</keyword>
<dbReference type="OrthoDB" id="5426798at2759"/>
<dbReference type="PANTHER" id="PTHR47338:SF11">
    <property type="entry name" value="ZN(II)2CYS6 TRANSCRIPTION FACTOR (EUROFUNG)"/>
    <property type="match status" value="1"/>
</dbReference>
<dbReference type="GO" id="GO:0003677">
    <property type="term" value="F:DNA binding"/>
    <property type="evidence" value="ECO:0007669"/>
    <property type="project" value="InterPro"/>
</dbReference>
<dbReference type="GO" id="GO:0005634">
    <property type="term" value="C:nucleus"/>
    <property type="evidence" value="ECO:0007669"/>
    <property type="project" value="UniProtKB-SubCell"/>
</dbReference>
<dbReference type="EMBL" id="KZ678128">
    <property type="protein sequence ID" value="PSN74438.1"/>
    <property type="molecule type" value="Genomic_DNA"/>
</dbReference>
<feature type="compositionally biased region" description="Basic and acidic residues" evidence="6">
    <location>
        <begin position="106"/>
        <end position="115"/>
    </location>
</feature>
<evidence type="ECO:0000256" key="5">
    <source>
        <dbReference type="ARBA" id="ARBA00023242"/>
    </source>
</evidence>
<dbReference type="PROSITE" id="PS00463">
    <property type="entry name" value="ZN2_CY6_FUNGAL_1"/>
    <property type="match status" value="1"/>
</dbReference>
<name>A0A2T2PAP2_CORCC</name>
<accession>A0A2T2PAP2</accession>
<keyword evidence="4" id="KW-0804">Transcription</keyword>
<dbReference type="Proteomes" id="UP000240883">
    <property type="component" value="Unassembled WGS sequence"/>
</dbReference>
<dbReference type="InterPro" id="IPR007219">
    <property type="entry name" value="XnlR_reg_dom"/>
</dbReference>
<dbReference type="GO" id="GO:0000981">
    <property type="term" value="F:DNA-binding transcription factor activity, RNA polymerase II-specific"/>
    <property type="evidence" value="ECO:0007669"/>
    <property type="project" value="InterPro"/>
</dbReference>
<keyword evidence="9" id="KW-1185">Reference proteome</keyword>
<dbReference type="SUPFAM" id="SSF57701">
    <property type="entry name" value="Zn2/Cys6 DNA-binding domain"/>
    <property type="match status" value="1"/>
</dbReference>
<feature type="compositionally biased region" description="Polar residues" evidence="6">
    <location>
        <begin position="134"/>
        <end position="157"/>
    </location>
</feature>
<feature type="region of interest" description="Disordered" evidence="6">
    <location>
        <begin position="313"/>
        <end position="416"/>
    </location>
</feature>
<feature type="region of interest" description="Disordered" evidence="6">
    <location>
        <begin position="127"/>
        <end position="229"/>
    </location>
</feature>
<evidence type="ECO:0000313" key="9">
    <source>
        <dbReference type="Proteomes" id="UP000240883"/>
    </source>
</evidence>
<evidence type="ECO:0000256" key="2">
    <source>
        <dbReference type="ARBA" id="ARBA00022723"/>
    </source>
</evidence>
<dbReference type="AlphaFoldDB" id="A0A2T2PAP2"/>
<dbReference type="InterPro" id="IPR050815">
    <property type="entry name" value="TF_fung"/>
</dbReference>
<feature type="compositionally biased region" description="Polar residues" evidence="6">
    <location>
        <begin position="395"/>
        <end position="404"/>
    </location>
</feature>
<keyword evidence="5" id="KW-0539">Nucleus</keyword>
<dbReference type="Pfam" id="PF00172">
    <property type="entry name" value="Zn_clus"/>
    <property type="match status" value="1"/>
</dbReference>
<dbReference type="STRING" id="1448308.A0A2T2PAP2"/>
<dbReference type="CDD" id="cd12148">
    <property type="entry name" value="fungal_TF_MHR"/>
    <property type="match status" value="1"/>
</dbReference>
<dbReference type="CDD" id="cd00067">
    <property type="entry name" value="GAL4"/>
    <property type="match status" value="1"/>
</dbReference>
<comment type="subcellular location">
    <subcellularLocation>
        <location evidence="1">Nucleus</location>
    </subcellularLocation>
</comment>
<dbReference type="Gene3D" id="4.10.240.10">
    <property type="entry name" value="Zn(2)-C6 fungal-type DNA-binding domain"/>
    <property type="match status" value="1"/>
</dbReference>
<feature type="region of interest" description="Disordered" evidence="6">
    <location>
        <begin position="1"/>
        <end position="115"/>
    </location>
</feature>
<dbReference type="GO" id="GO:0008270">
    <property type="term" value="F:zinc ion binding"/>
    <property type="evidence" value="ECO:0007669"/>
    <property type="project" value="InterPro"/>
</dbReference>
<evidence type="ECO:0000259" key="7">
    <source>
        <dbReference type="PROSITE" id="PS50048"/>
    </source>
</evidence>
<keyword evidence="2" id="KW-0479">Metal-binding</keyword>
<feature type="compositionally biased region" description="Basic and acidic residues" evidence="6">
    <location>
        <begin position="348"/>
        <end position="361"/>
    </location>
</feature>